<dbReference type="AlphaFoldDB" id="A0A0M3I6Q2"/>
<evidence type="ECO:0000313" key="1">
    <source>
        <dbReference type="Proteomes" id="UP000036681"/>
    </source>
</evidence>
<accession>A0A0M3I6Q2</accession>
<organism evidence="1 2">
    <name type="scientific">Ascaris lumbricoides</name>
    <name type="common">Giant roundworm</name>
    <dbReference type="NCBI Taxonomy" id="6252"/>
    <lineage>
        <taxon>Eukaryota</taxon>
        <taxon>Metazoa</taxon>
        <taxon>Ecdysozoa</taxon>
        <taxon>Nematoda</taxon>
        <taxon>Chromadorea</taxon>
        <taxon>Rhabditida</taxon>
        <taxon>Spirurina</taxon>
        <taxon>Ascaridomorpha</taxon>
        <taxon>Ascaridoidea</taxon>
        <taxon>Ascarididae</taxon>
        <taxon>Ascaris</taxon>
    </lineage>
</organism>
<evidence type="ECO:0000313" key="2">
    <source>
        <dbReference type="WBParaSite" id="ALUE_0001276101-mRNA-1"/>
    </source>
</evidence>
<proteinExistence type="predicted"/>
<protein>
    <submittedName>
        <fullName evidence="2">Uncharacterized protein</fullName>
    </submittedName>
</protein>
<name>A0A0M3I6Q2_ASCLU</name>
<dbReference type="Proteomes" id="UP000036681">
    <property type="component" value="Unplaced"/>
</dbReference>
<reference evidence="2" key="1">
    <citation type="submission" date="2017-02" db="UniProtKB">
        <authorList>
            <consortium name="WormBaseParasite"/>
        </authorList>
    </citation>
    <scope>IDENTIFICATION</scope>
</reference>
<sequence length="108" mass="12470">MIIQLHDCRPYVYSARIVPIRILMHSIGPHLPKGRDRRGFGRTLFVLQGVFLARFNRHGFRKWEVAVEKELEDVVILSLKTVKSSSNPYTSQHCHITSEILAKVDSAW</sequence>
<keyword evidence="1" id="KW-1185">Reference proteome</keyword>
<dbReference type="WBParaSite" id="ALUE_0001276101-mRNA-1">
    <property type="protein sequence ID" value="ALUE_0001276101-mRNA-1"/>
    <property type="gene ID" value="ALUE_0001276101"/>
</dbReference>